<reference evidence="4 5" key="1">
    <citation type="journal article" date="2013" name="Nat. Commun.">
        <title>Genome sequence and functional genomic analysis of the oil-degrading bacterium Oleispira antarctica.</title>
        <authorList>
            <person name="Kube M."/>
            <person name="Chernikova T.N."/>
            <person name="Al-Ramahi Y."/>
            <person name="Beloqui A."/>
            <person name="Lopez-Cortez N."/>
            <person name="Guazzaroni M.E."/>
            <person name="Heipieper H.J."/>
            <person name="Klages S."/>
            <person name="Kotsyurbenko O.R."/>
            <person name="Langer I."/>
            <person name="Nechitaylo T.Y."/>
            <person name="Lunsdorf H."/>
            <person name="Fernandez M."/>
            <person name="Juarez S."/>
            <person name="Ciordia S."/>
            <person name="Singer A."/>
            <person name="Kagan O."/>
            <person name="Egorova O."/>
            <person name="Petit P.A."/>
            <person name="Stogios P."/>
            <person name="Kim Y."/>
            <person name="Tchigvintsev A."/>
            <person name="Flick R."/>
            <person name="Denaro R."/>
            <person name="Genovese M."/>
            <person name="Albar J.P."/>
            <person name="Reva O.N."/>
            <person name="Martinez-Gomariz M."/>
            <person name="Tran H."/>
            <person name="Ferrer M."/>
            <person name="Savchenko A."/>
            <person name="Yakunin A.F."/>
            <person name="Yakimov M.M."/>
            <person name="Golyshina O.V."/>
            <person name="Reinhardt R."/>
            <person name="Golyshin P.N."/>
        </authorList>
    </citation>
    <scope>NUCLEOTIDE SEQUENCE [LARGE SCALE GENOMIC DNA]</scope>
</reference>
<dbReference type="Proteomes" id="UP000032749">
    <property type="component" value="Chromosome"/>
</dbReference>
<dbReference type="HOGENOM" id="CLU_1371002_0_0_6"/>
<evidence type="ECO:0000313" key="5">
    <source>
        <dbReference type="Proteomes" id="UP000032749"/>
    </source>
</evidence>
<feature type="signal peptide" evidence="2">
    <location>
        <begin position="1"/>
        <end position="19"/>
    </location>
</feature>
<organism evidence="4 5">
    <name type="scientific">Oleispira antarctica RB-8</name>
    <dbReference type="NCBI Taxonomy" id="698738"/>
    <lineage>
        <taxon>Bacteria</taxon>
        <taxon>Pseudomonadati</taxon>
        <taxon>Pseudomonadota</taxon>
        <taxon>Gammaproteobacteria</taxon>
        <taxon>Oceanospirillales</taxon>
        <taxon>Oceanospirillaceae</taxon>
        <taxon>Oleispira</taxon>
    </lineage>
</organism>
<dbReference type="KEGG" id="oai:OLEAN_C17250"/>
<dbReference type="Pfam" id="PF13505">
    <property type="entry name" value="OMP_b-brl"/>
    <property type="match status" value="1"/>
</dbReference>
<protein>
    <submittedName>
        <fullName evidence="4">OmpA-like transmembrane domain protein</fullName>
    </submittedName>
</protein>
<proteinExistence type="predicted"/>
<dbReference type="InterPro" id="IPR011250">
    <property type="entry name" value="OMP/PagP_B-barrel"/>
</dbReference>
<keyword evidence="4" id="KW-0472">Membrane</keyword>
<sequence>MKKVVLGALLGLSALPAVANEGYFSGEVLLGKTDQELKSDFGDTDGDDSSFGIRGAYNLNKNVAFELGYMNHGEIDDTYIDEFGDTINDRFSSTAFNLGVKGVIPFENGFSLHGRLGLSFWDVELEETDSAFPGETFKGDDSGTDFYYGIGAQYTINEQFTIGAEYTLSEYGIKSGGDFTGLDADIDVKTLALSAGLNF</sequence>
<keyword evidence="1 2" id="KW-0732">Signal</keyword>
<keyword evidence="4" id="KW-0812">Transmembrane</keyword>
<dbReference type="OrthoDB" id="7620169at2"/>
<feature type="domain" description="Outer membrane protein beta-barrel" evidence="3">
    <location>
        <begin position="7"/>
        <end position="199"/>
    </location>
</feature>
<evidence type="ECO:0000256" key="1">
    <source>
        <dbReference type="ARBA" id="ARBA00022729"/>
    </source>
</evidence>
<dbReference type="EMBL" id="FO203512">
    <property type="protein sequence ID" value="CCK75901.1"/>
    <property type="molecule type" value="Genomic_DNA"/>
</dbReference>
<dbReference type="Gene3D" id="2.40.160.20">
    <property type="match status" value="1"/>
</dbReference>
<keyword evidence="5" id="KW-1185">Reference proteome</keyword>
<name>R4YM04_OLEAN</name>
<accession>R4YM04</accession>
<evidence type="ECO:0000256" key="2">
    <source>
        <dbReference type="SAM" id="SignalP"/>
    </source>
</evidence>
<dbReference type="STRING" id="698738.OLEAN_C17250"/>
<evidence type="ECO:0000259" key="3">
    <source>
        <dbReference type="Pfam" id="PF13505"/>
    </source>
</evidence>
<dbReference type="InterPro" id="IPR027385">
    <property type="entry name" value="Beta-barrel_OMP"/>
</dbReference>
<feature type="chain" id="PRO_5004383763" evidence="2">
    <location>
        <begin position="20"/>
        <end position="199"/>
    </location>
</feature>
<dbReference type="SUPFAM" id="SSF56925">
    <property type="entry name" value="OMPA-like"/>
    <property type="match status" value="1"/>
</dbReference>
<evidence type="ECO:0000313" key="4">
    <source>
        <dbReference type="EMBL" id="CCK75901.1"/>
    </source>
</evidence>
<gene>
    <name evidence="4" type="ORF">OLEAN_C17250</name>
</gene>
<dbReference type="AlphaFoldDB" id="R4YM04"/>